<dbReference type="Pfam" id="PF13588">
    <property type="entry name" value="HSDR_N_2"/>
    <property type="match status" value="1"/>
</dbReference>
<reference evidence="2 3" key="1">
    <citation type="submission" date="2014-11" db="EMBL/GenBank/DDBJ databases">
        <title>Draft genome sequence of Kirrobacter mercurialis.</title>
        <authorList>
            <person name="Coil D.A."/>
            <person name="Eisen J.A."/>
        </authorList>
    </citation>
    <scope>NUCLEOTIDE SEQUENCE [LARGE SCALE GENOMIC DNA]</scope>
    <source>
        <strain evidence="2 3">Coronado</strain>
    </source>
</reference>
<keyword evidence="3" id="KW-1185">Reference proteome</keyword>
<name>A0A0B2C2S5_9SPHN</name>
<dbReference type="AlphaFoldDB" id="A0A0B2C2S5"/>
<sequence length="357" mass="40222">MDLATRLAELQKRTIEHREVLLTEEAAKTALVMPFLQSLGYDVFNPKEVVPEFTADVGIKKGEKVDYAICNNGAVNILIECKPASADLNVHHASQLFRYFSVTDARLAILTNGVNYQFYSDVEKPNKMDERPFFIFSMDAIKPSDVRTLEKFAKTGFDVEQIIQEAGNLKLQSLLRKAVEQEFSEPSEELTRMFAGRVVEGRLTPASKEMIARLIPNTIASIIRDRVNERLSSALNATTPAMAEPEEATSEIPEEAIITTQEELSGYHIVQAIASRLVDPKRITIRDSKSYCAILLDDNNRKTIARMWFNSPTTKYFGTFAGKDETKHLMPELTGIYRLVSQIESRLHELDDALEKG</sequence>
<dbReference type="InterPro" id="IPR029464">
    <property type="entry name" value="HSDR_N"/>
</dbReference>
<dbReference type="RefSeq" id="WP_039095791.1">
    <property type="nucleotide sequence ID" value="NZ_JTDN01000001.1"/>
</dbReference>
<evidence type="ECO:0000313" key="2">
    <source>
        <dbReference type="EMBL" id="KHL26475.1"/>
    </source>
</evidence>
<gene>
    <name evidence="2" type="ORF">PK98_08655</name>
</gene>
<comment type="caution">
    <text evidence="2">The sequence shown here is derived from an EMBL/GenBank/DDBJ whole genome shotgun (WGS) entry which is preliminary data.</text>
</comment>
<proteinExistence type="predicted"/>
<dbReference type="EMBL" id="JTDN01000001">
    <property type="protein sequence ID" value="KHL26475.1"/>
    <property type="molecule type" value="Genomic_DNA"/>
</dbReference>
<accession>A0A0B2C2S5</accession>
<dbReference type="OrthoDB" id="9148007at2"/>
<organism evidence="2 3">
    <name type="scientific">Croceibacterium mercuriale</name>
    <dbReference type="NCBI Taxonomy" id="1572751"/>
    <lineage>
        <taxon>Bacteria</taxon>
        <taxon>Pseudomonadati</taxon>
        <taxon>Pseudomonadota</taxon>
        <taxon>Alphaproteobacteria</taxon>
        <taxon>Sphingomonadales</taxon>
        <taxon>Erythrobacteraceae</taxon>
        <taxon>Croceibacterium</taxon>
    </lineage>
</organism>
<evidence type="ECO:0000313" key="3">
    <source>
        <dbReference type="Proteomes" id="UP000030988"/>
    </source>
</evidence>
<evidence type="ECO:0000259" key="1">
    <source>
        <dbReference type="Pfam" id="PF13588"/>
    </source>
</evidence>
<feature type="domain" description="Type I restriction enzyme R protein N-terminal" evidence="1">
    <location>
        <begin position="24"/>
        <end position="128"/>
    </location>
</feature>
<dbReference type="PIRSF" id="PIRSF035009">
    <property type="entry name" value="UCP035009_HSDR_N"/>
    <property type="match status" value="1"/>
</dbReference>
<dbReference type="Proteomes" id="UP000030988">
    <property type="component" value="Unassembled WGS sequence"/>
</dbReference>
<dbReference type="InterPro" id="IPR017035">
    <property type="entry name" value="UCP035009_HsdR_All3000-type"/>
</dbReference>
<protein>
    <recommendedName>
        <fullName evidence="1">Type I restriction enzyme R protein N-terminal domain-containing protein</fullName>
    </recommendedName>
</protein>